<name>A0ABR4JSE8_9EURO</name>
<protein>
    <recommendedName>
        <fullName evidence="6">SnoaL-like domain-containing protein</fullName>
    </recommendedName>
</protein>
<sequence length="147" mass="16607">MPPTREELISTALNFIAQFAKLDVDSVLSFLSPNCTLRSFPSSLGKPALQTKEESKADFQGLKDFFHNFQLRVKDGAEPVVDEPARRVVLHIEGKGDSLVGRFETEYVYILQMNEEGTMVEDFFQFADSATRDAWGKKIEAHFSARN</sequence>
<dbReference type="PANTHER" id="PTHR39598">
    <property type="entry name" value="AUSTINOL SYNTHESIS PROTEIN F-RELATED"/>
    <property type="match status" value="1"/>
</dbReference>
<evidence type="ECO:0000256" key="2">
    <source>
        <dbReference type="ARBA" id="ARBA00011738"/>
    </source>
</evidence>
<comment type="caution">
    <text evidence="4">The sequence shown here is derived from an EMBL/GenBank/DDBJ whole genome shotgun (WGS) entry which is preliminary data.</text>
</comment>
<evidence type="ECO:0000256" key="3">
    <source>
        <dbReference type="ARBA" id="ARBA00038133"/>
    </source>
</evidence>
<dbReference type="RefSeq" id="XP_070895343.1">
    <property type="nucleotide sequence ID" value="XM_071046591.1"/>
</dbReference>
<proteinExistence type="inferred from homology"/>
<gene>
    <name evidence="4" type="ORF">BJX68DRAFT_270304</name>
</gene>
<dbReference type="InterPro" id="IPR032710">
    <property type="entry name" value="NTF2-like_dom_sf"/>
</dbReference>
<evidence type="ECO:0000256" key="1">
    <source>
        <dbReference type="ARBA" id="ARBA00005179"/>
    </source>
</evidence>
<dbReference type="Gene3D" id="3.10.450.50">
    <property type="match status" value="1"/>
</dbReference>
<reference evidence="4 5" key="1">
    <citation type="submission" date="2024-07" db="EMBL/GenBank/DDBJ databases">
        <title>Section-level genome sequencing and comparative genomics of Aspergillus sections Usti and Cavernicolus.</title>
        <authorList>
            <consortium name="Lawrence Berkeley National Laboratory"/>
            <person name="Nybo J.L."/>
            <person name="Vesth T.C."/>
            <person name="Theobald S."/>
            <person name="Frisvad J.C."/>
            <person name="Larsen T.O."/>
            <person name="Kjaerboelling I."/>
            <person name="Rothschild-Mancinelli K."/>
            <person name="Lyhne E.K."/>
            <person name="Kogle M.E."/>
            <person name="Barry K."/>
            <person name="Clum A."/>
            <person name="Na H."/>
            <person name="Ledsgaard L."/>
            <person name="Lin J."/>
            <person name="Lipzen A."/>
            <person name="Kuo A."/>
            <person name="Riley R."/>
            <person name="Mondo S."/>
            <person name="LaButti K."/>
            <person name="Haridas S."/>
            <person name="Pangalinan J."/>
            <person name="Salamov A.A."/>
            <person name="Simmons B.A."/>
            <person name="Magnuson J.K."/>
            <person name="Chen J."/>
            <person name="Drula E."/>
            <person name="Henrissat B."/>
            <person name="Wiebenga A."/>
            <person name="Lubbers R.J."/>
            <person name="Gomes A.C."/>
            <person name="Macurrencykelacurrency M.R."/>
            <person name="Stajich J."/>
            <person name="Grigoriev I.V."/>
            <person name="Mortensen U.H."/>
            <person name="De vries R.P."/>
            <person name="Baker S.E."/>
            <person name="Andersen M.R."/>
        </authorList>
    </citation>
    <scope>NUCLEOTIDE SEQUENCE [LARGE SCALE GENOMIC DNA]</scope>
    <source>
        <strain evidence="4 5">CBS 756.74</strain>
    </source>
</reference>
<evidence type="ECO:0000313" key="4">
    <source>
        <dbReference type="EMBL" id="KAL2842976.1"/>
    </source>
</evidence>
<dbReference type="SUPFAM" id="SSF54427">
    <property type="entry name" value="NTF2-like"/>
    <property type="match status" value="1"/>
</dbReference>
<accession>A0ABR4JSE8</accession>
<evidence type="ECO:0008006" key="6">
    <source>
        <dbReference type="Google" id="ProtNLM"/>
    </source>
</evidence>
<comment type="subunit">
    <text evidence="2">Homodimer.</text>
</comment>
<dbReference type="PANTHER" id="PTHR39598:SF1">
    <property type="entry name" value="AUSTINOID BIOSYNTHESIS CLUSTERS PROTEIN F-RELATED"/>
    <property type="match status" value="1"/>
</dbReference>
<dbReference type="Proteomes" id="UP001610444">
    <property type="component" value="Unassembled WGS sequence"/>
</dbReference>
<comment type="similarity">
    <text evidence="3">Belongs to the trt14 isomerase family.</text>
</comment>
<evidence type="ECO:0000313" key="5">
    <source>
        <dbReference type="Proteomes" id="UP001610444"/>
    </source>
</evidence>
<dbReference type="InterPro" id="IPR050977">
    <property type="entry name" value="Fungal_Meroterpenoid_Isomerase"/>
</dbReference>
<dbReference type="GeneID" id="98161755"/>
<comment type="pathway">
    <text evidence="1">Secondary metabolite biosynthesis.</text>
</comment>
<dbReference type="EMBL" id="JBFXLR010000048">
    <property type="protein sequence ID" value="KAL2842976.1"/>
    <property type="molecule type" value="Genomic_DNA"/>
</dbReference>
<keyword evidence="5" id="KW-1185">Reference proteome</keyword>
<organism evidence="4 5">
    <name type="scientific">Aspergillus pseudodeflectus</name>
    <dbReference type="NCBI Taxonomy" id="176178"/>
    <lineage>
        <taxon>Eukaryota</taxon>
        <taxon>Fungi</taxon>
        <taxon>Dikarya</taxon>
        <taxon>Ascomycota</taxon>
        <taxon>Pezizomycotina</taxon>
        <taxon>Eurotiomycetes</taxon>
        <taxon>Eurotiomycetidae</taxon>
        <taxon>Eurotiales</taxon>
        <taxon>Aspergillaceae</taxon>
        <taxon>Aspergillus</taxon>
        <taxon>Aspergillus subgen. Nidulantes</taxon>
    </lineage>
</organism>